<name>A0ACC2Q9K1_9NEOP</name>
<gene>
    <name evidence="1" type="ORF">PYW08_008766</name>
</gene>
<evidence type="ECO:0000313" key="1">
    <source>
        <dbReference type="EMBL" id="KAJ8711812.1"/>
    </source>
</evidence>
<comment type="caution">
    <text evidence="1">The sequence shown here is derived from an EMBL/GenBank/DDBJ whole genome shotgun (WGS) entry which is preliminary data.</text>
</comment>
<dbReference type="Proteomes" id="UP001231649">
    <property type="component" value="Chromosome 22"/>
</dbReference>
<sequence>MDLRIENRIFYPSVSTPIWRPWRNDQSINHDNVPEYRNMNYSDHINNVNSNAVIVHPNQFTPSLPHTFIGSTFSWQSLVPVVGGSPPFAVPAAVAHAETSYTCTRKPSTRRTQHTPLTPPTPRTPSTPRTPLTPCTPHTPLTPQHAGTSAPAMCMDVDDEVFESEDSGVGEDDGNNNLQQPSQNTSALNSPATQEKKAHIRRPMNAYMIFAKRHRHIVHQMHHNIDNRVVSKILAEWWYFFKPEEKQMYKKLANDVKKAHTQAYPGWEWCSKERKKSSSSKDPTGATPQVLEELPEAMQSMEIDLTCGEKVTDSDSEGLDTRDYLPSNHDHTRRPKPINASAGSSDNLLGGLDASSPGPRFFQPTDGAFKSPQADTRVETPNNNNQSVPNVQGRPSVIVSQSNSNTAPITTMQWETPVEEARPFPLAPTPAQLGKAPLQIRLNRGTCNGSTGKNEPATSSNSTNVPRSEASMNSGALSPDDAKSPKQHSDLPSPLHKKTLFKKTNEDGRDKVLKAVNFEQRFNLLPVFKPQVCSPSAVVVPRSPQVYMRKKHNKMEEENTVMTPQLEQEVMYVHGMPTPHSSNSKLVGNAFFGPDFNPDTIREEENTVVKPQLEQEVMYDHGMPTPNSSNCKLVGNAFFGPDFNPDTIRGSSEGMETPRTPRTPYTPRRDSEHRRMLDQRRHLVLKLFQEHGMFPSSETTTPFQATHMDVFSSVQTLQYYIRDVRQKLMAQSNLTPRSEVNTPTITSPIASATSTAS</sequence>
<organism evidence="1 2">
    <name type="scientific">Mythimna loreyi</name>
    <dbReference type="NCBI Taxonomy" id="667449"/>
    <lineage>
        <taxon>Eukaryota</taxon>
        <taxon>Metazoa</taxon>
        <taxon>Ecdysozoa</taxon>
        <taxon>Arthropoda</taxon>
        <taxon>Hexapoda</taxon>
        <taxon>Insecta</taxon>
        <taxon>Pterygota</taxon>
        <taxon>Neoptera</taxon>
        <taxon>Endopterygota</taxon>
        <taxon>Lepidoptera</taxon>
        <taxon>Glossata</taxon>
        <taxon>Ditrysia</taxon>
        <taxon>Noctuoidea</taxon>
        <taxon>Noctuidae</taxon>
        <taxon>Noctuinae</taxon>
        <taxon>Hadenini</taxon>
        <taxon>Mythimna</taxon>
    </lineage>
</organism>
<proteinExistence type="predicted"/>
<dbReference type="EMBL" id="CM056798">
    <property type="protein sequence ID" value="KAJ8711812.1"/>
    <property type="molecule type" value="Genomic_DNA"/>
</dbReference>
<accession>A0ACC2Q9K1</accession>
<protein>
    <submittedName>
        <fullName evidence="1">Uncharacterized protein</fullName>
    </submittedName>
</protein>
<reference evidence="1" key="1">
    <citation type="submission" date="2023-03" db="EMBL/GenBank/DDBJ databases">
        <title>Chromosome-level genomes of two armyworms, Mythimna separata and Mythimna loreyi, provide insights into the biosynthesis and reception of sex pheromones.</title>
        <authorList>
            <person name="Zhao H."/>
        </authorList>
    </citation>
    <scope>NUCLEOTIDE SEQUENCE</scope>
    <source>
        <strain evidence="1">BeijingLab</strain>
    </source>
</reference>
<keyword evidence="2" id="KW-1185">Reference proteome</keyword>
<evidence type="ECO:0000313" key="2">
    <source>
        <dbReference type="Proteomes" id="UP001231649"/>
    </source>
</evidence>